<dbReference type="Proteomes" id="UP000257109">
    <property type="component" value="Unassembled WGS sequence"/>
</dbReference>
<proteinExistence type="predicted"/>
<evidence type="ECO:0000313" key="3">
    <source>
        <dbReference type="Proteomes" id="UP000257109"/>
    </source>
</evidence>
<organism evidence="2 3">
    <name type="scientific">Mucuna pruriens</name>
    <name type="common">Velvet bean</name>
    <name type="synonym">Dolichos pruriens</name>
    <dbReference type="NCBI Taxonomy" id="157652"/>
    <lineage>
        <taxon>Eukaryota</taxon>
        <taxon>Viridiplantae</taxon>
        <taxon>Streptophyta</taxon>
        <taxon>Embryophyta</taxon>
        <taxon>Tracheophyta</taxon>
        <taxon>Spermatophyta</taxon>
        <taxon>Magnoliopsida</taxon>
        <taxon>eudicotyledons</taxon>
        <taxon>Gunneridae</taxon>
        <taxon>Pentapetalae</taxon>
        <taxon>rosids</taxon>
        <taxon>fabids</taxon>
        <taxon>Fabales</taxon>
        <taxon>Fabaceae</taxon>
        <taxon>Papilionoideae</taxon>
        <taxon>50 kb inversion clade</taxon>
        <taxon>NPAAA clade</taxon>
        <taxon>indigoferoid/millettioid clade</taxon>
        <taxon>Phaseoleae</taxon>
        <taxon>Mucuna</taxon>
    </lineage>
</organism>
<protein>
    <submittedName>
        <fullName evidence="2">Uncharacterized protein</fullName>
    </submittedName>
</protein>
<keyword evidence="3" id="KW-1185">Reference proteome</keyword>
<keyword evidence="1" id="KW-1133">Transmembrane helix</keyword>
<name>A0A371GHH6_MUCPR</name>
<comment type="caution">
    <text evidence="2">The sequence shown here is derived from an EMBL/GenBank/DDBJ whole genome shotgun (WGS) entry which is preliminary data.</text>
</comment>
<keyword evidence="1" id="KW-0472">Membrane</keyword>
<keyword evidence="1" id="KW-0812">Transmembrane</keyword>
<feature type="transmembrane region" description="Helical" evidence="1">
    <location>
        <begin position="6"/>
        <end position="27"/>
    </location>
</feature>
<dbReference type="AlphaFoldDB" id="A0A371GHH6"/>
<dbReference type="EMBL" id="QJKJ01005516">
    <property type="protein sequence ID" value="RDX90007.1"/>
    <property type="molecule type" value="Genomic_DNA"/>
</dbReference>
<reference evidence="2" key="1">
    <citation type="submission" date="2018-05" db="EMBL/GenBank/DDBJ databases">
        <title>Draft genome of Mucuna pruriens seed.</title>
        <authorList>
            <person name="Nnadi N.E."/>
            <person name="Vos R."/>
            <person name="Hasami M.H."/>
            <person name="Devisetty U.K."/>
            <person name="Aguiy J.C."/>
        </authorList>
    </citation>
    <scope>NUCLEOTIDE SEQUENCE [LARGE SCALE GENOMIC DNA]</scope>
    <source>
        <strain evidence="2">JCA_2017</strain>
    </source>
</reference>
<sequence>MAKKWYTILINILFLLLVIVCNTGIFATQSNISFIELYVTLEDSQTQTSQQAQTTQQQETHRSKQ</sequence>
<evidence type="ECO:0000256" key="1">
    <source>
        <dbReference type="SAM" id="Phobius"/>
    </source>
</evidence>
<gene>
    <name evidence="2" type="ORF">CR513_28185</name>
</gene>
<evidence type="ECO:0000313" key="2">
    <source>
        <dbReference type="EMBL" id="RDX90007.1"/>
    </source>
</evidence>
<feature type="non-terminal residue" evidence="2">
    <location>
        <position position="1"/>
    </location>
</feature>
<accession>A0A371GHH6</accession>